<dbReference type="PANTHER" id="PTHR28113">
    <property type="entry name" value="DASH COMPLEX SUBUNIT DAM1"/>
    <property type="match status" value="1"/>
</dbReference>
<evidence type="ECO:0000256" key="6">
    <source>
        <dbReference type="ARBA" id="ARBA00022454"/>
    </source>
</evidence>
<reference evidence="16" key="1">
    <citation type="journal article" date="2020" name="BMC Genomics">
        <title>Correction to: Identification and distribution of gene clusters required for synthesis of sphingolipid metabolism inhibitors in diverse species of the filamentous fungus Fusarium.</title>
        <authorList>
            <person name="Kim H.S."/>
            <person name="Lohmar J.M."/>
            <person name="Busman M."/>
            <person name="Brown D.W."/>
            <person name="Naumann T.A."/>
            <person name="Divon H.H."/>
            <person name="Lysoe E."/>
            <person name="Uhlig S."/>
            <person name="Proctor R.H."/>
        </authorList>
    </citation>
    <scope>NUCLEOTIDE SEQUENCE</scope>
    <source>
        <strain evidence="16">NRRL 20472</strain>
    </source>
</reference>
<dbReference type="PANTHER" id="PTHR28113:SF1">
    <property type="entry name" value="DASH COMPLEX SUBUNIT DAM1"/>
    <property type="match status" value="1"/>
</dbReference>
<evidence type="ECO:0000256" key="9">
    <source>
        <dbReference type="ARBA" id="ARBA00022829"/>
    </source>
</evidence>
<evidence type="ECO:0000256" key="14">
    <source>
        <dbReference type="ARBA" id="ARBA00030453"/>
    </source>
</evidence>
<evidence type="ECO:0000256" key="7">
    <source>
        <dbReference type="ARBA" id="ARBA00022490"/>
    </source>
</evidence>
<evidence type="ECO:0000256" key="12">
    <source>
        <dbReference type="ARBA" id="ARBA00023242"/>
    </source>
</evidence>
<dbReference type="Pfam" id="PF08653">
    <property type="entry name" value="DASH_Dam1"/>
    <property type="match status" value="1"/>
</dbReference>
<dbReference type="AlphaFoldDB" id="A0A8H4XDQ0"/>
<sequence length="177" mass="19430">MSNTPLDASKRSNSRSRTSRPTTPLRPSSRSSFRESARGAGENDAPFPLNTFEPAFAELSDAMADLEANMMHFQLMHESLARFSESFASFLYGLNMNAFCVDFPENLRHDNRVSLRLLVGEHHQEEDLPGESGEAGLVGLPERAVEAPGEHDVGVDTNTPNAICNAIKSKSSPEYAF</sequence>
<gene>
    <name evidence="16" type="ORF">FSARC_2577</name>
</gene>
<evidence type="ECO:0000313" key="17">
    <source>
        <dbReference type="Proteomes" id="UP000622797"/>
    </source>
</evidence>
<evidence type="ECO:0000256" key="15">
    <source>
        <dbReference type="SAM" id="MobiDB-lite"/>
    </source>
</evidence>
<keyword evidence="9" id="KW-0159">Chromosome partition</keyword>
<evidence type="ECO:0000256" key="2">
    <source>
        <dbReference type="ARBA" id="ARBA00004186"/>
    </source>
</evidence>
<evidence type="ECO:0000256" key="3">
    <source>
        <dbReference type="ARBA" id="ARBA00004629"/>
    </source>
</evidence>
<comment type="caution">
    <text evidence="16">The sequence shown here is derived from an EMBL/GenBank/DDBJ whole genome shotgun (WGS) entry which is preliminary data.</text>
</comment>
<dbReference type="GO" id="GO:1990537">
    <property type="term" value="C:mitotic spindle polar microtubule"/>
    <property type="evidence" value="ECO:0007669"/>
    <property type="project" value="TreeGrafter"/>
</dbReference>
<evidence type="ECO:0000256" key="4">
    <source>
        <dbReference type="ARBA" id="ARBA00010073"/>
    </source>
</evidence>
<reference evidence="16" key="2">
    <citation type="submission" date="2020-05" db="EMBL/GenBank/DDBJ databases">
        <authorList>
            <person name="Kim H.-S."/>
            <person name="Proctor R.H."/>
            <person name="Brown D.W."/>
        </authorList>
    </citation>
    <scope>NUCLEOTIDE SEQUENCE</scope>
    <source>
        <strain evidence="16">NRRL 20472</strain>
    </source>
</reference>
<feature type="compositionally biased region" description="Low complexity" evidence="15">
    <location>
        <begin position="19"/>
        <end position="31"/>
    </location>
</feature>
<dbReference type="GO" id="GO:0044732">
    <property type="term" value="C:mitotic spindle pole body"/>
    <property type="evidence" value="ECO:0007669"/>
    <property type="project" value="TreeGrafter"/>
</dbReference>
<comment type="subcellular location">
    <subcellularLocation>
        <location evidence="3">Chromosome</location>
        <location evidence="3">Centromere</location>
        <location evidence="3">Kinetochore</location>
    </subcellularLocation>
    <subcellularLocation>
        <location evidence="2">Cytoplasm</location>
        <location evidence="2">Cytoskeleton</location>
        <location evidence="2">Spindle</location>
    </subcellularLocation>
    <subcellularLocation>
        <location evidence="1">Nucleus</location>
    </subcellularLocation>
</comment>
<accession>A0A8H4XDQ0</accession>
<dbReference type="Proteomes" id="UP000622797">
    <property type="component" value="Unassembled WGS sequence"/>
</dbReference>
<protein>
    <recommendedName>
        <fullName evidence="5">DASH complex subunit DAM1</fullName>
    </recommendedName>
    <alternativeName>
        <fullName evidence="14">Outer kinetochore protein DAM1</fullName>
    </alternativeName>
</protein>
<dbReference type="OrthoDB" id="5586015at2759"/>
<keyword evidence="11" id="KW-0206">Cytoskeleton</keyword>
<dbReference type="InterPro" id="IPR013962">
    <property type="entry name" value="DASH_Dam1"/>
</dbReference>
<dbReference type="GO" id="GO:0042729">
    <property type="term" value="C:DASH complex"/>
    <property type="evidence" value="ECO:0007669"/>
    <property type="project" value="InterPro"/>
</dbReference>
<feature type="region of interest" description="Disordered" evidence="15">
    <location>
        <begin position="1"/>
        <end position="48"/>
    </location>
</feature>
<dbReference type="GO" id="GO:1990758">
    <property type="term" value="P:mitotic sister chromatid biorientation"/>
    <property type="evidence" value="ECO:0007669"/>
    <property type="project" value="TreeGrafter"/>
</dbReference>
<evidence type="ECO:0000256" key="1">
    <source>
        <dbReference type="ARBA" id="ARBA00004123"/>
    </source>
</evidence>
<keyword evidence="6" id="KW-0158">Chromosome</keyword>
<comment type="similarity">
    <text evidence="4">Belongs to the DASH complex DAM1 family.</text>
</comment>
<keyword evidence="10" id="KW-0995">Kinetochore</keyword>
<organism evidence="16 17">
    <name type="scientific">Fusarium sarcochroum</name>
    <dbReference type="NCBI Taxonomy" id="1208366"/>
    <lineage>
        <taxon>Eukaryota</taxon>
        <taxon>Fungi</taxon>
        <taxon>Dikarya</taxon>
        <taxon>Ascomycota</taxon>
        <taxon>Pezizomycotina</taxon>
        <taxon>Sordariomycetes</taxon>
        <taxon>Hypocreomycetidae</taxon>
        <taxon>Hypocreales</taxon>
        <taxon>Nectriaceae</taxon>
        <taxon>Fusarium</taxon>
        <taxon>Fusarium lateritium species complex</taxon>
    </lineage>
</organism>
<keyword evidence="8" id="KW-0493">Microtubule</keyword>
<proteinExistence type="inferred from homology"/>
<keyword evidence="13" id="KW-0137">Centromere</keyword>
<keyword evidence="12" id="KW-0539">Nucleus</keyword>
<evidence type="ECO:0000256" key="10">
    <source>
        <dbReference type="ARBA" id="ARBA00022838"/>
    </source>
</evidence>
<evidence type="ECO:0000313" key="16">
    <source>
        <dbReference type="EMBL" id="KAF4970384.1"/>
    </source>
</evidence>
<keyword evidence="17" id="KW-1185">Reference proteome</keyword>
<evidence type="ECO:0000256" key="5">
    <source>
        <dbReference type="ARBA" id="ARBA00020497"/>
    </source>
</evidence>
<keyword evidence="7" id="KW-0963">Cytoplasm</keyword>
<name>A0A8H4XDQ0_9HYPO</name>
<evidence type="ECO:0000256" key="8">
    <source>
        <dbReference type="ARBA" id="ARBA00022701"/>
    </source>
</evidence>
<evidence type="ECO:0000256" key="11">
    <source>
        <dbReference type="ARBA" id="ARBA00023212"/>
    </source>
</evidence>
<dbReference type="EMBL" id="JABEXW010000126">
    <property type="protein sequence ID" value="KAF4970384.1"/>
    <property type="molecule type" value="Genomic_DNA"/>
</dbReference>
<evidence type="ECO:0000256" key="13">
    <source>
        <dbReference type="ARBA" id="ARBA00023328"/>
    </source>
</evidence>